<dbReference type="EMBL" id="QGDI01000009">
    <property type="protein sequence ID" value="PWJ11498.1"/>
    <property type="molecule type" value="Genomic_DNA"/>
</dbReference>
<feature type="transmembrane region" description="Helical" evidence="1">
    <location>
        <begin position="15"/>
        <end position="36"/>
    </location>
</feature>
<feature type="transmembrane region" description="Helical" evidence="1">
    <location>
        <begin position="118"/>
        <end position="139"/>
    </location>
</feature>
<reference evidence="2 3" key="1">
    <citation type="submission" date="2018-05" db="EMBL/GenBank/DDBJ databases">
        <title>The Hungate 1000. A catalogue of reference genomes from the rumen microbiome.</title>
        <authorList>
            <person name="Kelly W."/>
        </authorList>
    </citation>
    <scope>NUCLEOTIDE SEQUENCE [LARGE SCALE GENOMIC DNA]</scope>
    <source>
        <strain evidence="2 3">SAb67</strain>
    </source>
</reference>
<dbReference type="PROSITE" id="PS51257">
    <property type="entry name" value="PROKAR_LIPOPROTEIN"/>
    <property type="match status" value="1"/>
</dbReference>
<gene>
    <name evidence="2" type="ORF">IE37_02261</name>
</gene>
<protein>
    <recommendedName>
        <fullName evidence="4">DUF2975 domain-containing protein</fullName>
    </recommendedName>
</protein>
<feature type="transmembrane region" description="Helical" evidence="1">
    <location>
        <begin position="56"/>
        <end position="77"/>
    </location>
</feature>
<evidence type="ECO:0000256" key="1">
    <source>
        <dbReference type="SAM" id="Phobius"/>
    </source>
</evidence>
<proteinExistence type="predicted"/>
<organism evidence="2 3">
    <name type="scientific">Ruminococcus flavefaciens</name>
    <dbReference type="NCBI Taxonomy" id="1265"/>
    <lineage>
        <taxon>Bacteria</taxon>
        <taxon>Bacillati</taxon>
        <taxon>Bacillota</taxon>
        <taxon>Clostridia</taxon>
        <taxon>Eubacteriales</taxon>
        <taxon>Oscillospiraceae</taxon>
        <taxon>Ruminococcus</taxon>
    </lineage>
</organism>
<dbReference type="Proteomes" id="UP000245720">
    <property type="component" value="Unassembled WGS sequence"/>
</dbReference>
<sequence>MSRSNVEAKIKESSLAIMIISLIGAALTACAGFYQLLSDTERISDDYVKKMMLKTALSNIICSVILIIAAAIFYRIAKNARPFTNGNITAIRIIALLFLINAVLPSIIVGMYLGFAKISIIGSGSIFNAALCFFFGEILRYGNLLQTESDETL</sequence>
<evidence type="ECO:0008006" key="4">
    <source>
        <dbReference type="Google" id="ProtNLM"/>
    </source>
</evidence>
<name>A0A315XW51_RUMFL</name>
<dbReference type="AlphaFoldDB" id="A0A315XW51"/>
<dbReference type="RefSeq" id="WP_109727012.1">
    <property type="nucleotide sequence ID" value="NZ_QGDI01000009.1"/>
</dbReference>
<dbReference type="OrthoDB" id="1821132at2"/>
<keyword evidence="1" id="KW-0812">Transmembrane</keyword>
<accession>A0A315XW51</accession>
<keyword evidence="1" id="KW-1133">Transmembrane helix</keyword>
<comment type="caution">
    <text evidence="2">The sequence shown here is derived from an EMBL/GenBank/DDBJ whole genome shotgun (WGS) entry which is preliminary data.</text>
</comment>
<evidence type="ECO:0000313" key="2">
    <source>
        <dbReference type="EMBL" id="PWJ11498.1"/>
    </source>
</evidence>
<evidence type="ECO:0000313" key="3">
    <source>
        <dbReference type="Proteomes" id="UP000245720"/>
    </source>
</evidence>
<keyword evidence="1" id="KW-0472">Membrane</keyword>
<feature type="transmembrane region" description="Helical" evidence="1">
    <location>
        <begin position="89"/>
        <end position="112"/>
    </location>
</feature>